<comment type="caution">
    <text evidence="3">The sequence shown here is derived from an EMBL/GenBank/DDBJ whole genome shotgun (WGS) entry which is preliminary data.</text>
</comment>
<gene>
    <name evidence="3" type="ORF">NX722_08350</name>
</gene>
<keyword evidence="4" id="KW-1185">Reference proteome</keyword>
<dbReference type="InterPro" id="IPR025296">
    <property type="entry name" value="DUF4158"/>
</dbReference>
<feature type="domain" description="Tn3 transposase DDE" evidence="1">
    <location>
        <begin position="590"/>
        <end position="793"/>
    </location>
</feature>
<protein>
    <submittedName>
        <fullName evidence="3">Tn3 family transposase</fullName>
    </submittedName>
</protein>
<dbReference type="InterPro" id="IPR002513">
    <property type="entry name" value="Tn3_Tnp_DDE_dom"/>
</dbReference>
<evidence type="ECO:0000259" key="2">
    <source>
        <dbReference type="Pfam" id="PF13700"/>
    </source>
</evidence>
<dbReference type="RefSeq" id="WP_262567601.1">
    <property type="nucleotide sequence ID" value="NZ_JAPFCC010000001.1"/>
</dbReference>
<dbReference type="Pfam" id="PF01526">
    <property type="entry name" value="DDE_Tnp_Tn3"/>
    <property type="match status" value="1"/>
</dbReference>
<feature type="domain" description="DUF4158" evidence="2">
    <location>
        <begin position="11"/>
        <end position="174"/>
    </location>
</feature>
<organism evidence="3 4">
    <name type="scientific">Endozoicomonas gorgoniicola</name>
    <dbReference type="NCBI Taxonomy" id="1234144"/>
    <lineage>
        <taxon>Bacteria</taxon>
        <taxon>Pseudomonadati</taxon>
        <taxon>Pseudomonadota</taxon>
        <taxon>Gammaproteobacteria</taxon>
        <taxon>Oceanospirillales</taxon>
        <taxon>Endozoicomonadaceae</taxon>
        <taxon>Endozoicomonas</taxon>
    </lineage>
</organism>
<name>A0ABT3MTE5_9GAMM</name>
<proteinExistence type="predicted"/>
<sequence>MSQKNEKRIHILSPNEVRELYERPVFNQADREDYFSLDAHMQEIVAGLEKLETRLYFILLVGYFRAKPVIPKFTLDDVAGDTEYIRKTYFPEEHIVLGQMAKSTRSKLVGKMLETLGFTRLSKAHQTHLIARMKDVATICTDPRYIFDEGLAFLGQQRIALPGYTSLQNLVTEALVGEQQRIEAVLSQQMSETTQHKLNKILTTKGALNNLSVYKGSARDFSPSELDRELETHQTIKDIYPELKSLISSLGLSQGNMAYYASIVRHTSVYKVRRYPHWQGLLYLACYLYFRYRETNDKLVTSFCYLVRKYREASKAHAQQKVGEELEAVREKLKFAGNILHYFVDENVSDNLTFGEVRKQAFSLVSKEELGAISKHLNKSDFDLAGYRWEYIDKQSRKVANTLRKLFIAIDVECDANQVILSEQLEHSRTELAEKRKLTTFNQSFIKKSERPYLVVDGELHAKRFEFYLYYRISKHLDSGKAYITESEKNKRLEDDLIPVRDWENNKESIIAKTGLHRLLTPVTQTLDELEGLLNERMTQVGETIANDNNDFVKLQPRSNQLAWTLANRRWRDDIDNPIYSQIKHMGIIEIMNYVNRKTGFLDAFEGISTRKRNTKAEEDDLIACIFGNGTNYGLHRIAAISDRSVGVLRGVNDAFVRPETISAANDLISNGIASLPVFKHYTINESAPFGSIDGQKYACRINTFKARYSDKYFRKGKGVSAMTLVSNHVPINTAVISPNEYEGHFAFDLLYNNSSDIQPKSLATDTHGINNVNFAILDMFGYQFSPRYARFKRG</sequence>
<evidence type="ECO:0000313" key="4">
    <source>
        <dbReference type="Proteomes" id="UP001209854"/>
    </source>
</evidence>
<reference evidence="3 4" key="1">
    <citation type="submission" date="2022-10" db="EMBL/GenBank/DDBJ databases">
        <title>High-quality genome sequences of two octocoral-associated bacteria, Endozoicomonas euniceicola EF212 and Endozoicomonas gorgoniicola PS125.</title>
        <authorList>
            <person name="Chiou Y.-J."/>
            <person name="Chen Y.-H."/>
        </authorList>
    </citation>
    <scope>NUCLEOTIDE SEQUENCE [LARGE SCALE GENOMIC DNA]</scope>
    <source>
        <strain evidence="3 4">PS125</strain>
    </source>
</reference>
<evidence type="ECO:0000313" key="3">
    <source>
        <dbReference type="EMBL" id="MCW7552656.1"/>
    </source>
</evidence>
<accession>A0ABT3MTE5</accession>
<dbReference type="Proteomes" id="UP001209854">
    <property type="component" value="Unassembled WGS sequence"/>
</dbReference>
<dbReference type="EMBL" id="JAPFCC010000001">
    <property type="protein sequence ID" value="MCW7552656.1"/>
    <property type="molecule type" value="Genomic_DNA"/>
</dbReference>
<evidence type="ECO:0000259" key="1">
    <source>
        <dbReference type="Pfam" id="PF01526"/>
    </source>
</evidence>
<dbReference type="Pfam" id="PF13700">
    <property type="entry name" value="DUF4158"/>
    <property type="match status" value="1"/>
</dbReference>